<dbReference type="Proteomes" id="UP000617634">
    <property type="component" value="Unassembled WGS sequence"/>
</dbReference>
<dbReference type="PRINTS" id="PR00080">
    <property type="entry name" value="SDRFAMILY"/>
</dbReference>
<dbReference type="PRINTS" id="PR00081">
    <property type="entry name" value="GDHRDH"/>
</dbReference>
<organism evidence="3 4">
    <name type="scientific">Novosphingobium aureum</name>
    <dbReference type="NCBI Taxonomy" id="2792964"/>
    <lineage>
        <taxon>Bacteria</taxon>
        <taxon>Pseudomonadati</taxon>
        <taxon>Pseudomonadota</taxon>
        <taxon>Alphaproteobacteria</taxon>
        <taxon>Sphingomonadales</taxon>
        <taxon>Sphingomonadaceae</taxon>
        <taxon>Novosphingobium</taxon>
    </lineage>
</organism>
<evidence type="ECO:0000313" key="3">
    <source>
        <dbReference type="EMBL" id="MBH0114645.1"/>
    </source>
</evidence>
<sequence>MTSQTKTALVTGAATGIGAALSRALAGAGHRVYGADLSWEDEPESNIQALQCDVADVDSVQRCVSRIEEEAGGVDILVNNAAIAGALDLRPFDAIPPEEFARALQTNVLSQFLCSRAVIGHMRRSGWGRIINLTSGTAFIGVPNMLHYIASKGAIVSLTRSLATEVGQDGVTVNALAPGLTITEGIESNAAFSQAMRDGVVASRSIRREERPDDLAGACVFLASDAAEFLTGQIMVIDGGATFH</sequence>
<dbReference type="PANTHER" id="PTHR42760:SF115">
    <property type="entry name" value="3-OXOACYL-[ACYL-CARRIER-PROTEIN] REDUCTASE FABG"/>
    <property type="match status" value="1"/>
</dbReference>
<protein>
    <submittedName>
        <fullName evidence="3">SDR family oxidoreductase</fullName>
    </submittedName>
</protein>
<gene>
    <name evidence="3" type="ORF">I5E68_16980</name>
</gene>
<dbReference type="RefSeq" id="WP_197166209.1">
    <property type="nucleotide sequence ID" value="NZ_JADZGI010000003.1"/>
</dbReference>
<dbReference type="PANTHER" id="PTHR42760">
    <property type="entry name" value="SHORT-CHAIN DEHYDROGENASES/REDUCTASES FAMILY MEMBER"/>
    <property type="match status" value="1"/>
</dbReference>
<dbReference type="CDD" id="cd05233">
    <property type="entry name" value="SDR_c"/>
    <property type="match status" value="1"/>
</dbReference>
<reference evidence="3" key="1">
    <citation type="submission" date="2020-11" db="EMBL/GenBank/DDBJ databases">
        <title>Novosphingobium aureum sp. nov., a marine bacterium isolated from sediment of a salt flat.</title>
        <authorList>
            <person name="Yoo Y."/>
            <person name="Kim J.-J."/>
        </authorList>
    </citation>
    <scope>NUCLEOTIDE SEQUENCE</scope>
    <source>
        <strain evidence="3">YJ-S2-02</strain>
    </source>
</reference>
<keyword evidence="2" id="KW-0560">Oxidoreductase</keyword>
<evidence type="ECO:0000256" key="2">
    <source>
        <dbReference type="ARBA" id="ARBA00023002"/>
    </source>
</evidence>
<proteinExistence type="inferred from homology"/>
<dbReference type="InterPro" id="IPR002347">
    <property type="entry name" value="SDR_fam"/>
</dbReference>
<comment type="similarity">
    <text evidence="1">Belongs to the short-chain dehydrogenases/reductases (SDR) family.</text>
</comment>
<dbReference type="Gene3D" id="3.40.50.720">
    <property type="entry name" value="NAD(P)-binding Rossmann-like Domain"/>
    <property type="match status" value="1"/>
</dbReference>
<comment type="caution">
    <text evidence="3">The sequence shown here is derived from an EMBL/GenBank/DDBJ whole genome shotgun (WGS) entry which is preliminary data.</text>
</comment>
<dbReference type="Pfam" id="PF13561">
    <property type="entry name" value="adh_short_C2"/>
    <property type="match status" value="1"/>
</dbReference>
<dbReference type="InterPro" id="IPR036291">
    <property type="entry name" value="NAD(P)-bd_dom_sf"/>
</dbReference>
<dbReference type="GO" id="GO:0016616">
    <property type="term" value="F:oxidoreductase activity, acting on the CH-OH group of donors, NAD or NADP as acceptor"/>
    <property type="evidence" value="ECO:0007669"/>
    <property type="project" value="TreeGrafter"/>
</dbReference>
<keyword evidence="4" id="KW-1185">Reference proteome</keyword>
<accession>A0A931HEH0</accession>
<dbReference type="EMBL" id="JADZGI010000003">
    <property type="protein sequence ID" value="MBH0114645.1"/>
    <property type="molecule type" value="Genomic_DNA"/>
</dbReference>
<dbReference type="AlphaFoldDB" id="A0A931HEH0"/>
<name>A0A931HEH0_9SPHN</name>
<dbReference type="FunFam" id="3.40.50.720:FF:000084">
    <property type="entry name" value="Short-chain dehydrogenase reductase"/>
    <property type="match status" value="1"/>
</dbReference>
<evidence type="ECO:0000256" key="1">
    <source>
        <dbReference type="ARBA" id="ARBA00006484"/>
    </source>
</evidence>
<evidence type="ECO:0000313" key="4">
    <source>
        <dbReference type="Proteomes" id="UP000617634"/>
    </source>
</evidence>
<dbReference type="SUPFAM" id="SSF51735">
    <property type="entry name" value="NAD(P)-binding Rossmann-fold domains"/>
    <property type="match status" value="1"/>
</dbReference>